<evidence type="ECO:0000256" key="1">
    <source>
        <dbReference type="SAM" id="SignalP"/>
    </source>
</evidence>
<gene>
    <name evidence="3" type="ORF">FHS90_000929</name>
</gene>
<comment type="caution">
    <text evidence="3">The sequence shown here is derived from an EMBL/GenBank/DDBJ whole genome shotgun (WGS) entry which is preliminary data.</text>
</comment>
<dbReference type="RefSeq" id="WP_182512037.1">
    <property type="nucleotide sequence ID" value="NZ_JACJIQ010000003.1"/>
</dbReference>
<protein>
    <recommendedName>
        <fullName evidence="2">Secretion system C-terminal sorting domain-containing protein</fullName>
    </recommendedName>
</protein>
<feature type="domain" description="Secretion system C-terminal sorting" evidence="2">
    <location>
        <begin position="1106"/>
        <end position="1176"/>
    </location>
</feature>
<dbReference type="EMBL" id="JACJIQ010000003">
    <property type="protein sequence ID" value="MBA9076225.1"/>
    <property type="molecule type" value="Genomic_DNA"/>
</dbReference>
<evidence type="ECO:0000259" key="2">
    <source>
        <dbReference type="Pfam" id="PF18962"/>
    </source>
</evidence>
<feature type="chain" id="PRO_5032445048" description="Secretion system C-terminal sorting domain-containing protein" evidence="1">
    <location>
        <begin position="34"/>
        <end position="1180"/>
    </location>
</feature>
<dbReference type="NCBIfam" id="TIGR04183">
    <property type="entry name" value="Por_Secre_tail"/>
    <property type="match status" value="1"/>
</dbReference>
<dbReference type="InterPro" id="IPR013783">
    <property type="entry name" value="Ig-like_fold"/>
</dbReference>
<dbReference type="AlphaFoldDB" id="A0A839GKW0"/>
<keyword evidence="4" id="KW-1185">Reference proteome</keyword>
<dbReference type="Proteomes" id="UP000563094">
    <property type="component" value="Unassembled WGS sequence"/>
</dbReference>
<proteinExistence type="predicted"/>
<accession>A0A839GKW0</accession>
<evidence type="ECO:0000313" key="4">
    <source>
        <dbReference type="Proteomes" id="UP000563094"/>
    </source>
</evidence>
<keyword evidence="1" id="KW-0732">Signal</keyword>
<feature type="signal peptide" evidence="1">
    <location>
        <begin position="1"/>
        <end position="33"/>
    </location>
</feature>
<organism evidence="3 4">
    <name type="scientific">Rufibacter quisquiliarum</name>
    <dbReference type="NCBI Taxonomy" id="1549639"/>
    <lineage>
        <taxon>Bacteria</taxon>
        <taxon>Pseudomonadati</taxon>
        <taxon>Bacteroidota</taxon>
        <taxon>Cytophagia</taxon>
        <taxon>Cytophagales</taxon>
        <taxon>Hymenobacteraceae</taxon>
        <taxon>Rufibacter</taxon>
    </lineage>
</organism>
<name>A0A839GKW0_9BACT</name>
<dbReference type="InterPro" id="IPR026444">
    <property type="entry name" value="Secre_tail"/>
</dbReference>
<evidence type="ECO:0000313" key="3">
    <source>
        <dbReference type="EMBL" id="MBA9076225.1"/>
    </source>
</evidence>
<dbReference type="Gene3D" id="2.60.40.10">
    <property type="entry name" value="Immunoglobulins"/>
    <property type="match status" value="1"/>
</dbReference>
<sequence>MAANVYKAKTLTAFQVWMLVWAFSIFWNSAAVAQTTPSFQAGDYRTTTAGNISQTSGTAQLEQLSVDGAWQPAAYPLPVTSTLYAPHALQIAGPLEVANLVVTAAAPVTVLANAHLRTTGRLTVSPSARLVLQGEVDNRGTLQLQANSTLLIQSPGYQAASPLWAGIEEIDATSEVRIENATASALLLSGSHLTTQPHGFWFGKLTIAPASAVNWQLTNTSGSITAQTATAVLPTGSTLTLAAGISLSLQFGQGLSLTGGTYFVQNQASGTANLSLAGDLALSNASLTLNQTASSGATTLVDLKGHLTQDAGSTINNSSTVTTSSSAISFTGTSWQEIAAAGSVNHVSLGVKPGAQVRLKQHLRLNPSNSVYAGTLTVENGGTLDFGTDANGNGYSVQGQGYFRLEQGGTLLITSAQGINATGLAGNVQVTDSRRTFNQLATFVYSGTVPQQTGNAFTTTANGKIIIIDNPTSVTLTQSTGISSNTTLSAGGGKLEIRQGVLIATPTADITSSGKLVMTGGTYRIAMTGTTVPLLSGAYELTGGSIELAGNGDQTLRGKTYHQLIISGSNTAGVNAKTISTTTTVNQKLTILPHALFDTGNKTLKGDGGLTMTGGLLRLGKSSGTLPELAGRNEPYQLTGGTIEFYGTTNGQSQSLRGTYGSSQKITYHHVTLTATEANTLNENGNQLLSGNLDVTGTLTVKAPAVLQIASNRAIGGSGSFVLEAGATLLYGSPQGIKQTGTTTSDGNIRVIGPRSYSTQASYGFVGNSEMVSGDGLPATVANLLVAKTGYGVTLTNSVAVSGVFTMKSSLFKTGANELAINSTAPAAIELADPAFYILGNLRRAMGSSGTYSFPVGTLNGKRQLDIQTNALGGNGFQSLLVSFQPLTHHQDTDLQVTEAGATYTRIEPEGVWVVEPNTQPTSGSYTAFAYLNGFSGLIDNAFALLLRPLTSTSGKDWNTGGGTLDAPNKEGRTLASGYAKRNFINQFGQLAIGNLESTLPVSWLHVKAQRQQQHVLLTWATASETNNDRFEIEYSLDGRQFTQVGALPGSGHSTTIQRYQFLHPNKDHHVGYYRIKQVDYDGQFEFSKVVSAEAGAAPSVSGLQLYPNPSQEVLYISGVDLAPDAEIEIIDLSGRTVQRVIPVLGGTVATIQVKHLPAGTYLLQLRQEKQVQRQRFVKQ</sequence>
<reference evidence="3 4" key="1">
    <citation type="submission" date="2020-08" db="EMBL/GenBank/DDBJ databases">
        <title>Genomic Encyclopedia of Type Strains, Phase IV (KMG-IV): sequencing the most valuable type-strain genomes for metagenomic binning, comparative biology and taxonomic classification.</title>
        <authorList>
            <person name="Goeker M."/>
        </authorList>
    </citation>
    <scope>NUCLEOTIDE SEQUENCE [LARGE SCALE GENOMIC DNA]</scope>
    <source>
        <strain evidence="3 4">DSM 29854</strain>
    </source>
</reference>
<dbReference type="Pfam" id="PF18962">
    <property type="entry name" value="Por_Secre_tail"/>
    <property type="match status" value="1"/>
</dbReference>